<organism evidence="2 3">
    <name type="scientific">Cupriavidus neocaledonicus</name>
    <dbReference type="NCBI Taxonomy" id="1040979"/>
    <lineage>
        <taxon>Bacteria</taxon>
        <taxon>Pseudomonadati</taxon>
        <taxon>Pseudomonadota</taxon>
        <taxon>Betaproteobacteria</taxon>
        <taxon>Burkholderiales</taxon>
        <taxon>Burkholderiaceae</taxon>
        <taxon>Cupriavidus</taxon>
    </lineage>
</organism>
<name>A0ABY1VDD8_9BURK</name>
<keyword evidence="3" id="KW-1185">Reference proteome</keyword>
<feature type="domain" description="Competence protein CoiA-like N-terminal" evidence="1">
    <location>
        <begin position="72"/>
        <end position="105"/>
    </location>
</feature>
<dbReference type="InterPro" id="IPR057253">
    <property type="entry name" value="CoiA-like_N"/>
</dbReference>
<comment type="caution">
    <text evidence="2">The sequence shown here is derived from an EMBL/GenBank/DDBJ whole genome shotgun (WGS) entry which is preliminary data.</text>
</comment>
<proteinExistence type="predicted"/>
<evidence type="ECO:0000259" key="1">
    <source>
        <dbReference type="Pfam" id="PF25164"/>
    </source>
</evidence>
<gene>
    <name evidence="2" type="ORF">CBM2605_P10009</name>
</gene>
<dbReference type="Pfam" id="PF25164">
    <property type="entry name" value="CoiA_N"/>
    <property type="match status" value="1"/>
</dbReference>
<reference evidence="2 3" key="1">
    <citation type="submission" date="2018-01" db="EMBL/GenBank/DDBJ databases">
        <authorList>
            <person name="Clerissi C."/>
        </authorList>
    </citation>
    <scope>NUCLEOTIDE SEQUENCE [LARGE SCALE GENOMIC DNA]</scope>
    <source>
        <strain evidence="2">Cupriavidus taiwanensis STM 6082</strain>
    </source>
</reference>
<dbReference type="Proteomes" id="UP000256710">
    <property type="component" value="Unassembled WGS sequence"/>
</dbReference>
<accession>A0ABY1VDD8</accession>
<protein>
    <recommendedName>
        <fullName evidence="1">Competence protein CoiA-like N-terminal domain-containing protein</fullName>
    </recommendedName>
</protein>
<dbReference type="EMBL" id="OFTC01000049">
    <property type="protein sequence ID" value="SOZ40356.1"/>
    <property type="molecule type" value="Genomic_DNA"/>
</dbReference>
<evidence type="ECO:0000313" key="3">
    <source>
        <dbReference type="Proteomes" id="UP000256710"/>
    </source>
</evidence>
<sequence>MLMRLDSTKLNAMIEEGERLINPDEIHAPGSGDELVYPPALTLHGGTEAMLTFALDGMGVLRHVDAVPNGKQCGCVCPACNEPLIARHGAVRAHSFAHDSGAECRWAHETVLHHLAKVLIAQRGEFAVPGVDVVVERQGPVIPIRARGSLPGRTIYPQSVALEHLLFDVRPDVVITYGDRLLLVEIAVTHKVGQSKLARLQELGHAAVEIDLSRQRPSTVGELAAVLFRNDPRKKWLVNRKQDELRARLEAQCEADYQKHLEETRAFEARVAAWRSKEDCVANSFKEQTAEPLRVAEPSLAARTSLPGVRYAVSGGALVLYNGADNCLRIAIEGQPEALRDAVEQLSFGSDAVGYAMTKSAWARLMSEQGHRFGTITNDYEPPSEGTA</sequence>
<evidence type="ECO:0000313" key="2">
    <source>
        <dbReference type="EMBL" id="SOZ40356.1"/>
    </source>
</evidence>